<dbReference type="PANTHER" id="PTHR12608">
    <property type="entry name" value="TRANSMEMBRANE PROTEIN HTP-1 RELATED"/>
    <property type="match status" value="1"/>
</dbReference>
<sequence length="59" mass="6215">SGFLAAFSLIFLSEIGDKTFFIAALLAMKVGKWISFGASLASLSLMTLISVAIGVVFSR</sequence>
<proteinExistence type="inferred from homology"/>
<evidence type="ECO:0000256" key="2">
    <source>
        <dbReference type="ARBA" id="ARBA00009190"/>
    </source>
</evidence>
<keyword evidence="5 6" id="KW-0472">Membrane</keyword>
<evidence type="ECO:0000256" key="6">
    <source>
        <dbReference type="RuleBase" id="RU365102"/>
    </source>
</evidence>
<evidence type="ECO:0000256" key="4">
    <source>
        <dbReference type="ARBA" id="ARBA00022989"/>
    </source>
</evidence>
<dbReference type="GO" id="GO:0009507">
    <property type="term" value="C:chloroplast"/>
    <property type="evidence" value="ECO:0007669"/>
    <property type="project" value="TreeGrafter"/>
</dbReference>
<comment type="caution">
    <text evidence="7">The sequence shown here is derived from an EMBL/GenBank/DDBJ whole genome shotgun (WGS) entry which is preliminary data.</text>
</comment>
<dbReference type="GO" id="GO:0005794">
    <property type="term" value="C:Golgi apparatus"/>
    <property type="evidence" value="ECO:0007669"/>
    <property type="project" value="TreeGrafter"/>
</dbReference>
<dbReference type="InterPro" id="IPR049555">
    <property type="entry name" value="GDT1-like_CS"/>
</dbReference>
<dbReference type="PANTHER" id="PTHR12608:SF7">
    <property type="entry name" value="PROTEIN PAM71-HOMOLOG, CHLOROPLASTIC"/>
    <property type="match status" value="1"/>
</dbReference>
<name>A0A6A0AL18_HAELA</name>
<dbReference type="GO" id="GO:0032468">
    <property type="term" value="P:Golgi calcium ion homeostasis"/>
    <property type="evidence" value="ECO:0007669"/>
    <property type="project" value="TreeGrafter"/>
</dbReference>
<dbReference type="EMBL" id="BLLF01008803">
    <property type="protein sequence ID" value="GFH33526.1"/>
    <property type="molecule type" value="Genomic_DNA"/>
</dbReference>
<protein>
    <recommendedName>
        <fullName evidence="6">GDT1 family protein</fullName>
    </recommendedName>
</protein>
<feature type="non-terminal residue" evidence="7">
    <location>
        <position position="1"/>
    </location>
</feature>
<comment type="similarity">
    <text evidence="2 6">Belongs to the GDT1 family.</text>
</comment>
<comment type="subcellular location">
    <subcellularLocation>
        <location evidence="1 6">Membrane</location>
        <topology evidence="1 6">Multi-pass membrane protein</topology>
    </subcellularLocation>
</comment>
<dbReference type="GO" id="GO:0032472">
    <property type="term" value="P:Golgi calcium ion transport"/>
    <property type="evidence" value="ECO:0007669"/>
    <property type="project" value="TreeGrafter"/>
</dbReference>
<evidence type="ECO:0000256" key="1">
    <source>
        <dbReference type="ARBA" id="ARBA00004141"/>
    </source>
</evidence>
<keyword evidence="3 6" id="KW-0812">Transmembrane</keyword>
<gene>
    <name evidence="7" type="ORF">HaLaN_32911</name>
</gene>
<keyword evidence="4 6" id="KW-1133">Transmembrane helix</keyword>
<dbReference type="GO" id="GO:0016020">
    <property type="term" value="C:membrane"/>
    <property type="evidence" value="ECO:0007669"/>
    <property type="project" value="UniProtKB-SubCell"/>
</dbReference>
<feature type="transmembrane region" description="Helical" evidence="6">
    <location>
        <begin position="33"/>
        <end position="57"/>
    </location>
</feature>
<evidence type="ECO:0000313" key="7">
    <source>
        <dbReference type="EMBL" id="GFH33526.1"/>
    </source>
</evidence>
<evidence type="ECO:0000313" key="8">
    <source>
        <dbReference type="Proteomes" id="UP000485058"/>
    </source>
</evidence>
<dbReference type="Proteomes" id="UP000485058">
    <property type="component" value="Unassembled WGS sequence"/>
</dbReference>
<dbReference type="GO" id="GO:0005384">
    <property type="term" value="F:manganese ion transmembrane transporter activity"/>
    <property type="evidence" value="ECO:0007669"/>
    <property type="project" value="TreeGrafter"/>
</dbReference>
<evidence type="ECO:0000256" key="3">
    <source>
        <dbReference type="ARBA" id="ARBA00022692"/>
    </source>
</evidence>
<dbReference type="GO" id="GO:0015085">
    <property type="term" value="F:calcium ion transmembrane transporter activity"/>
    <property type="evidence" value="ECO:0007669"/>
    <property type="project" value="TreeGrafter"/>
</dbReference>
<comment type="caution">
    <text evidence="6">Lacks conserved residue(s) required for the propagation of feature annotation.</text>
</comment>
<feature type="non-terminal residue" evidence="7">
    <location>
        <position position="59"/>
    </location>
</feature>
<dbReference type="Pfam" id="PF01169">
    <property type="entry name" value="GDT1"/>
    <property type="match status" value="1"/>
</dbReference>
<organism evidence="7 8">
    <name type="scientific">Haematococcus lacustris</name>
    <name type="common">Green alga</name>
    <name type="synonym">Haematococcus pluvialis</name>
    <dbReference type="NCBI Taxonomy" id="44745"/>
    <lineage>
        <taxon>Eukaryota</taxon>
        <taxon>Viridiplantae</taxon>
        <taxon>Chlorophyta</taxon>
        <taxon>core chlorophytes</taxon>
        <taxon>Chlorophyceae</taxon>
        <taxon>CS clade</taxon>
        <taxon>Chlamydomonadales</taxon>
        <taxon>Haematococcaceae</taxon>
        <taxon>Haematococcus</taxon>
    </lineage>
</organism>
<dbReference type="AlphaFoldDB" id="A0A6A0AL18"/>
<keyword evidence="8" id="KW-1185">Reference proteome</keyword>
<evidence type="ECO:0000256" key="5">
    <source>
        <dbReference type="ARBA" id="ARBA00023136"/>
    </source>
</evidence>
<dbReference type="PROSITE" id="PS01214">
    <property type="entry name" value="UPF0016"/>
    <property type="match status" value="1"/>
</dbReference>
<reference evidence="7 8" key="1">
    <citation type="submission" date="2020-02" db="EMBL/GenBank/DDBJ databases">
        <title>Draft genome sequence of Haematococcus lacustris strain NIES-144.</title>
        <authorList>
            <person name="Morimoto D."/>
            <person name="Nakagawa S."/>
            <person name="Yoshida T."/>
            <person name="Sawayama S."/>
        </authorList>
    </citation>
    <scope>NUCLEOTIDE SEQUENCE [LARGE SCALE GENOMIC DNA]</scope>
    <source>
        <strain evidence="7 8">NIES-144</strain>
    </source>
</reference>
<dbReference type="InterPro" id="IPR001727">
    <property type="entry name" value="GDT1-like"/>
</dbReference>
<accession>A0A6A0AL18</accession>